<name>A0A409VVV0_9AGAR</name>
<accession>A0A409VVV0</accession>
<evidence type="ECO:0000313" key="2">
    <source>
        <dbReference type="EMBL" id="PPQ70363.1"/>
    </source>
</evidence>
<protein>
    <submittedName>
        <fullName evidence="2">Uncharacterized protein</fullName>
    </submittedName>
</protein>
<comment type="caution">
    <text evidence="2">The sequence shown here is derived from an EMBL/GenBank/DDBJ whole genome shotgun (WGS) entry which is preliminary data.</text>
</comment>
<gene>
    <name evidence="2" type="ORF">CVT26_013797</name>
</gene>
<dbReference type="InParanoid" id="A0A409VVV0"/>
<feature type="region of interest" description="Disordered" evidence="1">
    <location>
        <begin position="34"/>
        <end position="55"/>
    </location>
</feature>
<dbReference type="Proteomes" id="UP000284706">
    <property type="component" value="Unassembled WGS sequence"/>
</dbReference>
<proteinExistence type="predicted"/>
<organism evidence="2 3">
    <name type="scientific">Gymnopilus dilepis</name>
    <dbReference type="NCBI Taxonomy" id="231916"/>
    <lineage>
        <taxon>Eukaryota</taxon>
        <taxon>Fungi</taxon>
        <taxon>Dikarya</taxon>
        <taxon>Basidiomycota</taxon>
        <taxon>Agaricomycotina</taxon>
        <taxon>Agaricomycetes</taxon>
        <taxon>Agaricomycetidae</taxon>
        <taxon>Agaricales</taxon>
        <taxon>Agaricineae</taxon>
        <taxon>Hymenogastraceae</taxon>
        <taxon>Gymnopilus</taxon>
    </lineage>
</organism>
<evidence type="ECO:0000256" key="1">
    <source>
        <dbReference type="SAM" id="MobiDB-lite"/>
    </source>
</evidence>
<dbReference type="EMBL" id="NHYE01005544">
    <property type="protein sequence ID" value="PPQ70363.1"/>
    <property type="molecule type" value="Genomic_DNA"/>
</dbReference>
<keyword evidence="3" id="KW-1185">Reference proteome</keyword>
<evidence type="ECO:0000313" key="3">
    <source>
        <dbReference type="Proteomes" id="UP000284706"/>
    </source>
</evidence>
<reference evidence="2 3" key="1">
    <citation type="journal article" date="2018" name="Evol. Lett.">
        <title>Horizontal gene cluster transfer increased hallucinogenic mushroom diversity.</title>
        <authorList>
            <person name="Reynolds H.T."/>
            <person name="Vijayakumar V."/>
            <person name="Gluck-Thaler E."/>
            <person name="Korotkin H.B."/>
            <person name="Matheny P.B."/>
            <person name="Slot J.C."/>
        </authorList>
    </citation>
    <scope>NUCLEOTIDE SEQUENCE [LARGE SCALE GENOMIC DNA]</scope>
    <source>
        <strain evidence="2 3">SRW20</strain>
    </source>
</reference>
<dbReference type="OrthoDB" id="3203574at2759"/>
<dbReference type="AlphaFoldDB" id="A0A409VVV0"/>
<sequence>MLPAPPNFTGTAPSLPQFSLQTAFAPGPAYGPAPQPGYLSGSLQDPLHQGADPNSPEVFKNNIRLVHQQVLELQAFARRVLLSIQNAYQPGNSPAHTEADITALKQVLATVIERLRQSGVGALPIIPLPADPALPPVVPTEKELLESTTSSLRVLYEKLQRSQESAAVVANLLMTDHAPRQQK</sequence>